<comment type="caution">
    <text evidence="2">The sequence shown here is derived from an EMBL/GenBank/DDBJ whole genome shotgun (WGS) entry which is preliminary data.</text>
</comment>
<dbReference type="InterPro" id="IPR016181">
    <property type="entry name" value="Acyl_CoA_acyltransferase"/>
</dbReference>
<organism evidence="2 3">
    <name type="scientific">Polyangium fumosum</name>
    <dbReference type="NCBI Taxonomy" id="889272"/>
    <lineage>
        <taxon>Bacteria</taxon>
        <taxon>Pseudomonadati</taxon>
        <taxon>Myxococcota</taxon>
        <taxon>Polyangia</taxon>
        <taxon>Polyangiales</taxon>
        <taxon>Polyangiaceae</taxon>
        <taxon>Polyangium</taxon>
    </lineage>
</organism>
<name>A0A4U1JAC8_9BACT</name>
<dbReference type="RefSeq" id="WP_136931375.1">
    <property type="nucleotide sequence ID" value="NZ_SSMQ01000025.1"/>
</dbReference>
<keyword evidence="2" id="KW-0808">Transferase</keyword>
<dbReference type="GO" id="GO:0016740">
    <property type="term" value="F:transferase activity"/>
    <property type="evidence" value="ECO:0007669"/>
    <property type="project" value="UniProtKB-KW"/>
</dbReference>
<keyword evidence="3" id="KW-1185">Reference proteome</keyword>
<evidence type="ECO:0000259" key="1">
    <source>
        <dbReference type="Pfam" id="PF13480"/>
    </source>
</evidence>
<protein>
    <submittedName>
        <fullName evidence="2">GNAT family N-acetyltransferase</fullName>
    </submittedName>
</protein>
<dbReference type="SUPFAM" id="SSF55729">
    <property type="entry name" value="Acyl-CoA N-acyltransferases (Nat)"/>
    <property type="match status" value="1"/>
</dbReference>
<dbReference type="EMBL" id="SSMQ01000025">
    <property type="protein sequence ID" value="TKD04406.1"/>
    <property type="molecule type" value="Genomic_DNA"/>
</dbReference>
<dbReference type="InterPro" id="IPR038740">
    <property type="entry name" value="BioF2-like_GNAT_dom"/>
</dbReference>
<evidence type="ECO:0000313" key="3">
    <source>
        <dbReference type="Proteomes" id="UP000309215"/>
    </source>
</evidence>
<feature type="domain" description="BioF2-like acetyltransferase" evidence="1">
    <location>
        <begin position="185"/>
        <end position="330"/>
    </location>
</feature>
<dbReference type="Gene3D" id="3.40.630.30">
    <property type="match status" value="1"/>
</dbReference>
<gene>
    <name evidence="2" type="ORF">E8A74_23910</name>
</gene>
<evidence type="ECO:0000313" key="2">
    <source>
        <dbReference type="EMBL" id="TKD04406.1"/>
    </source>
</evidence>
<accession>A0A4U1JAC8</accession>
<reference evidence="2 3" key="1">
    <citation type="submission" date="2019-04" db="EMBL/GenBank/DDBJ databases">
        <authorList>
            <person name="Li Y."/>
            <person name="Wang J."/>
        </authorList>
    </citation>
    <scope>NUCLEOTIDE SEQUENCE [LARGE SCALE GENOMIC DNA]</scope>
    <source>
        <strain evidence="2 3">DSM 14668</strain>
    </source>
</reference>
<dbReference type="OrthoDB" id="213519at2"/>
<sequence>MREVEPRQKPSASADEIGHAAISTQRLAGARALSQIQETWAALDALQDTPMQQSLWTESWLSASGASDRLRVLVTTSPRESTGIAALVHHGGRSPSLMPAGAIELGEPVDLARGGPRVLGALCQALARGPWPVHLPRVLATSPTIAAFHQAYRRRGLVRVGPAKPCPFLSLDASWAEPERHLSPRRRQDLRRAERHAERLGKVVYSFHSPSPEEAAAVLDEAFRVEAAGWKGREGTAMSFDPVVGTFFRTYALAAAQRGILRVALLRIGGRGAAMQLAVEHAGRHWLLKIGYDESFRQASPGILLLCESLRRAATENLATYEFLGGVAPWIKPWTSEERATVSLSAYPMSLASVSALSRQAAARVLRTLRRQWQWMTRSEV</sequence>
<proteinExistence type="predicted"/>
<dbReference type="Proteomes" id="UP000309215">
    <property type="component" value="Unassembled WGS sequence"/>
</dbReference>
<dbReference type="AlphaFoldDB" id="A0A4U1JAC8"/>
<dbReference type="Pfam" id="PF13480">
    <property type="entry name" value="Acetyltransf_6"/>
    <property type="match status" value="1"/>
</dbReference>